<comment type="similarity">
    <text evidence="4">Belongs to the xanthine dehydrogenase family.</text>
</comment>
<dbReference type="STRING" id="7070.D7EK61"/>
<evidence type="ECO:0000256" key="10">
    <source>
        <dbReference type="ARBA" id="ARBA00022827"/>
    </source>
</evidence>
<keyword evidence="6" id="KW-0500">Molybdenum</keyword>
<dbReference type="SUPFAM" id="SSF47741">
    <property type="entry name" value="CO dehydrogenase ISP C-domain like"/>
    <property type="match status" value="1"/>
</dbReference>
<evidence type="ECO:0000259" key="20">
    <source>
        <dbReference type="PROSITE" id="PS51387"/>
    </source>
</evidence>
<dbReference type="InterPro" id="IPR036318">
    <property type="entry name" value="FAD-bd_PCMH-like_sf"/>
</dbReference>
<evidence type="ECO:0000256" key="15">
    <source>
        <dbReference type="ARBA" id="ARBA00023140"/>
    </source>
</evidence>
<comment type="cofactor">
    <cofactor evidence="2">
        <name>FAD</name>
        <dbReference type="ChEBI" id="CHEBI:57692"/>
    </cofactor>
</comment>
<keyword evidence="8" id="KW-0001">2Fe-2S</keyword>
<reference evidence="21 22" key="1">
    <citation type="journal article" date="2008" name="Nature">
        <title>The genome of the model beetle and pest Tribolium castaneum.</title>
        <authorList>
            <consortium name="Tribolium Genome Sequencing Consortium"/>
            <person name="Richards S."/>
            <person name="Gibbs R.A."/>
            <person name="Weinstock G.M."/>
            <person name="Brown S.J."/>
            <person name="Denell R."/>
            <person name="Beeman R.W."/>
            <person name="Gibbs R."/>
            <person name="Beeman R.W."/>
            <person name="Brown S.J."/>
            <person name="Bucher G."/>
            <person name="Friedrich M."/>
            <person name="Grimmelikhuijzen C.J."/>
            <person name="Klingler M."/>
            <person name="Lorenzen M."/>
            <person name="Richards S."/>
            <person name="Roth S."/>
            <person name="Schroder R."/>
            <person name="Tautz D."/>
            <person name="Zdobnov E.M."/>
            <person name="Muzny D."/>
            <person name="Gibbs R.A."/>
            <person name="Weinstock G.M."/>
            <person name="Attaway T."/>
            <person name="Bell S."/>
            <person name="Buhay C.J."/>
            <person name="Chandrabose M.N."/>
            <person name="Chavez D."/>
            <person name="Clerk-Blankenburg K.P."/>
            <person name="Cree A."/>
            <person name="Dao M."/>
            <person name="Davis C."/>
            <person name="Chacko J."/>
            <person name="Dinh H."/>
            <person name="Dugan-Rocha S."/>
            <person name="Fowler G."/>
            <person name="Garner T.T."/>
            <person name="Garnes J."/>
            <person name="Gnirke A."/>
            <person name="Hawes A."/>
            <person name="Hernandez J."/>
            <person name="Hines S."/>
            <person name="Holder M."/>
            <person name="Hume J."/>
            <person name="Jhangiani S.N."/>
            <person name="Joshi V."/>
            <person name="Khan Z.M."/>
            <person name="Jackson L."/>
            <person name="Kovar C."/>
            <person name="Kowis A."/>
            <person name="Lee S."/>
            <person name="Lewis L.R."/>
            <person name="Margolis J."/>
            <person name="Morgan M."/>
            <person name="Nazareth L.V."/>
            <person name="Nguyen N."/>
            <person name="Okwuonu G."/>
            <person name="Parker D."/>
            <person name="Richards S."/>
            <person name="Ruiz S.J."/>
            <person name="Santibanez J."/>
            <person name="Savard J."/>
            <person name="Scherer S.E."/>
            <person name="Schneider B."/>
            <person name="Sodergren E."/>
            <person name="Tautz D."/>
            <person name="Vattahil S."/>
            <person name="Villasana D."/>
            <person name="White C.S."/>
            <person name="Wright R."/>
            <person name="Park Y."/>
            <person name="Beeman R.W."/>
            <person name="Lord J."/>
            <person name="Oppert B."/>
            <person name="Lorenzen M."/>
            <person name="Brown S."/>
            <person name="Wang L."/>
            <person name="Savard J."/>
            <person name="Tautz D."/>
            <person name="Richards S."/>
            <person name="Weinstock G."/>
            <person name="Gibbs R.A."/>
            <person name="Liu Y."/>
            <person name="Worley K."/>
            <person name="Weinstock G."/>
            <person name="Elsik C.G."/>
            <person name="Reese J.T."/>
            <person name="Elhaik E."/>
            <person name="Landan G."/>
            <person name="Graur D."/>
            <person name="Arensburger P."/>
            <person name="Atkinson P."/>
            <person name="Beeman R.W."/>
            <person name="Beidler J."/>
            <person name="Brown S.J."/>
            <person name="Demuth J.P."/>
            <person name="Drury D.W."/>
            <person name="Du Y.Z."/>
            <person name="Fujiwara H."/>
            <person name="Lorenzen M."/>
            <person name="Maselli V."/>
            <person name="Osanai M."/>
            <person name="Park Y."/>
            <person name="Robertson H.M."/>
            <person name="Tu Z."/>
            <person name="Wang J.J."/>
            <person name="Wang S."/>
            <person name="Richards S."/>
            <person name="Song H."/>
            <person name="Zhang L."/>
            <person name="Sodergren E."/>
            <person name="Werner D."/>
            <person name="Stanke M."/>
            <person name="Morgenstern B."/>
            <person name="Solovyev V."/>
            <person name="Kosarev P."/>
            <person name="Brown G."/>
            <person name="Chen H.C."/>
            <person name="Ermolaeva O."/>
            <person name="Hlavina W."/>
            <person name="Kapustin Y."/>
            <person name="Kiryutin B."/>
            <person name="Kitts P."/>
            <person name="Maglott D."/>
            <person name="Pruitt K."/>
            <person name="Sapojnikov V."/>
            <person name="Souvorov A."/>
            <person name="Mackey A.J."/>
            <person name="Waterhouse R.M."/>
            <person name="Wyder S."/>
            <person name="Zdobnov E.M."/>
            <person name="Zdobnov E.M."/>
            <person name="Wyder S."/>
            <person name="Kriventseva E.V."/>
            <person name="Kadowaki T."/>
            <person name="Bork P."/>
            <person name="Aranda M."/>
            <person name="Bao R."/>
            <person name="Beermann A."/>
            <person name="Berns N."/>
            <person name="Bolognesi R."/>
            <person name="Bonneton F."/>
            <person name="Bopp D."/>
            <person name="Brown S.J."/>
            <person name="Bucher G."/>
            <person name="Butts T."/>
            <person name="Chaumot A."/>
            <person name="Denell R.E."/>
            <person name="Ferrier D.E."/>
            <person name="Friedrich M."/>
            <person name="Gordon C.M."/>
            <person name="Jindra M."/>
            <person name="Klingler M."/>
            <person name="Lan Q."/>
            <person name="Lattorff H.M."/>
            <person name="Laudet V."/>
            <person name="von Levetsow C."/>
            <person name="Liu Z."/>
            <person name="Lutz R."/>
            <person name="Lynch J.A."/>
            <person name="da Fonseca R.N."/>
            <person name="Posnien N."/>
            <person name="Reuter R."/>
            <person name="Roth S."/>
            <person name="Savard J."/>
            <person name="Schinko J.B."/>
            <person name="Schmitt C."/>
            <person name="Schoppmeier M."/>
            <person name="Schroder R."/>
            <person name="Shippy T.D."/>
            <person name="Simonnet F."/>
            <person name="Marques-Souza H."/>
            <person name="Tautz D."/>
            <person name="Tomoyasu Y."/>
            <person name="Trauner J."/>
            <person name="Van der Zee M."/>
            <person name="Vervoort M."/>
            <person name="Wittkopp N."/>
            <person name="Wimmer E.A."/>
            <person name="Yang X."/>
            <person name="Jones A.K."/>
            <person name="Sattelle D.B."/>
            <person name="Ebert P.R."/>
            <person name="Nelson D."/>
            <person name="Scott J.G."/>
            <person name="Beeman R.W."/>
            <person name="Muthukrishnan S."/>
            <person name="Kramer K.J."/>
            <person name="Arakane Y."/>
            <person name="Beeman R.W."/>
            <person name="Zhu Q."/>
            <person name="Hogenkamp D."/>
            <person name="Dixit R."/>
            <person name="Oppert B."/>
            <person name="Jiang H."/>
            <person name="Zou Z."/>
            <person name="Marshall J."/>
            <person name="Elpidina E."/>
            <person name="Vinokurov K."/>
            <person name="Oppert C."/>
            <person name="Zou Z."/>
            <person name="Evans J."/>
            <person name="Lu Z."/>
            <person name="Zhao P."/>
            <person name="Sumathipala N."/>
            <person name="Altincicek B."/>
            <person name="Vilcinskas A."/>
            <person name="Williams M."/>
            <person name="Hultmark D."/>
            <person name="Hetru C."/>
            <person name="Jiang H."/>
            <person name="Grimmelikhuijzen C.J."/>
            <person name="Hauser F."/>
            <person name="Cazzamali G."/>
            <person name="Williamson M."/>
            <person name="Park Y."/>
            <person name="Li B."/>
            <person name="Tanaka Y."/>
            <person name="Predel R."/>
            <person name="Neupert S."/>
            <person name="Schachtner J."/>
            <person name="Verleyen P."/>
            <person name="Raible F."/>
            <person name="Bork P."/>
            <person name="Friedrich M."/>
            <person name="Walden K.K."/>
            <person name="Robertson H.M."/>
            <person name="Angeli S."/>
            <person name="Foret S."/>
            <person name="Bucher G."/>
            <person name="Schuetz S."/>
            <person name="Maleszka R."/>
            <person name="Wimmer E.A."/>
            <person name="Beeman R.W."/>
            <person name="Lorenzen M."/>
            <person name="Tomoyasu Y."/>
            <person name="Miller S.C."/>
            <person name="Grossmann D."/>
            <person name="Bucher G."/>
        </authorList>
    </citation>
    <scope>NUCLEOTIDE SEQUENCE [LARGE SCALE GENOMIC DNA]</scope>
    <source>
        <strain evidence="21 22">Georgia GA2</strain>
    </source>
</reference>
<dbReference type="Pfam" id="PF01315">
    <property type="entry name" value="Ald_Xan_dh_C"/>
    <property type="match status" value="1"/>
</dbReference>
<keyword evidence="22" id="KW-1185">Reference proteome</keyword>
<dbReference type="Pfam" id="PF02738">
    <property type="entry name" value="MoCoBD_1"/>
    <property type="match status" value="1"/>
</dbReference>
<evidence type="ECO:0000256" key="8">
    <source>
        <dbReference type="ARBA" id="ARBA00022714"/>
    </source>
</evidence>
<dbReference type="Pfam" id="PF20256">
    <property type="entry name" value="MoCoBD_2"/>
    <property type="match status" value="1"/>
</dbReference>
<dbReference type="GO" id="GO:0005506">
    <property type="term" value="F:iron ion binding"/>
    <property type="evidence" value="ECO:0007669"/>
    <property type="project" value="InterPro"/>
</dbReference>
<evidence type="ECO:0000256" key="5">
    <source>
        <dbReference type="ARBA" id="ARBA00011738"/>
    </source>
</evidence>
<dbReference type="CDD" id="cd00207">
    <property type="entry name" value="fer2"/>
    <property type="match status" value="1"/>
</dbReference>
<dbReference type="InterPro" id="IPR036856">
    <property type="entry name" value="Ald_Oxase/Xan_DH_a/b_sf"/>
</dbReference>
<dbReference type="HOGENOM" id="CLU_001681_1_0_1"/>
<dbReference type="InterPro" id="IPR016208">
    <property type="entry name" value="Ald_Oxase/xanthine_DH-like"/>
</dbReference>
<comment type="cofactor">
    <cofactor evidence="1">
        <name>Mo-molybdopterin</name>
        <dbReference type="ChEBI" id="CHEBI:71302"/>
    </cofactor>
</comment>
<dbReference type="GO" id="GO:0005777">
    <property type="term" value="C:peroxisome"/>
    <property type="evidence" value="ECO:0007669"/>
    <property type="project" value="UniProtKB-SubCell"/>
</dbReference>
<dbReference type="InterPro" id="IPR000674">
    <property type="entry name" value="Ald_Oxase/Xan_DH_a/b"/>
</dbReference>
<dbReference type="EMBL" id="KQ971466">
    <property type="protein sequence ID" value="EFA13012.2"/>
    <property type="molecule type" value="Genomic_DNA"/>
</dbReference>
<keyword evidence="10" id="KW-0274">FAD</keyword>
<feature type="domain" description="2Fe-2S ferredoxin-type" evidence="19">
    <location>
        <begin position="95"/>
        <end position="184"/>
    </location>
</feature>
<dbReference type="FunCoup" id="D7EK61">
    <property type="interactions" value="182"/>
</dbReference>
<sequence length="1345" mass="148983">MNIPSKLKPCHPFDILKRIREPAICLAISVPLPIRNALASARTDASPSSTKWYPIDEVFSSSSKVLVLSLQMFGQRGLFSDKMGTAQSVPIKKLDEIRFHLHDTEHVVKTDSINPDTTLNSYLRQNLNLTGTKAMCHEGGCGSCVVVLQKRDPLTQKDSFLAVNSCLIPILSCNGWRIYTVEGIGSPLVGYHPVQQILAKFNGTQCGFCSPGMVMNMYALYESGKLTKEEVENSFGGNICRCTGYRSILAAFKSLCTDACPEMRSPDIEDLRVCQRKNCEKKCVEILEEPFYHLVGGSRWIKVYTLRDLFSTLYSYSSLNYKLVAGNTAQGVFKTYSQPVDLYVDVTSIPELTSQDFKNNSLVLGANTTLTNAIEIFTETSRKNPNFVYLKQLAQHIDLVANVPVRNKGTLAGNLMMKHDHNDFPSDVFLILETVGVQFTIALINGQETTLSPLDFIKSDMKLKILQNIIFPEFASNVKFVSYKIMPRAQNTHAHVNAGFLFKFDKDLIQEARIIYGNINPTFVHATETEKFLVGKHLFDNSVLQQAYGILSKELDPNLIPPDPSPEFRKKLAVALFYKAILSIAPSDKTTLKNKSGGSLLQRPISKGVQDYDTKKSLYPLTQPIPKLEALAQTSGQAQYIDDMPDLPNQLFGALVLAESPPNSIIKNINPKKALEQDDIVAFFSKDDIPGDNNFTPLNIAYIVAKEEIFCSGRVQYYEQPLGILVGKNFQAVQAAVKLVEVTYDGPNVEPLLSVRQILKAGRKDRILETKTIKPKRRGNDIKHVIKGTFDIHHQYHFHMETQCCNVVPTEDGLDIYPSSQWMDLTQVSAANMLKIPNNKINVFVRRCGGAFGAKISRNGLVSCAAALASWKLRKPVKLSLPLSTNIAAIGKRWPLSTDYEVGVDDKGVIQYLDCTHYSDVGAISNEDGTGELLNLFMASYNPETFHIQMNKAITDTHTNTWARAPGTTEGLAAIEAIIEHISYVVNVDPLQVRLANFPKNSPLVKYVNDIKSWANLDQRKKEIETFNQNNRWKKKGLAVVPMDYELNLAGPFATTVSIFHGDGSVQISHGGVEIGQGINTKAAQVCAYKLGIPLEKVSVIPSNSFVAPNSMLTGSSITSEAVCYGVIQACDQLLARIEPYREQSGKVTWEELIQKCFEDYVNLSASGQFSPKEPNVASYPIYGICACEVLVDILTGQHIVSRVDLVEDTGQSMSPEIDIGQIEGAFVMGMGYYTMEHIVFNYEGKILTNNTWTYHPPGAKDIPVEFNVKFPKNNPNPVGVLKSKATGEPAVCLTIAVPLAIRNAVASARLDADAANTKWFPFDGPTNVENVFMNSSNSYSQYVL</sequence>
<dbReference type="Proteomes" id="UP000007266">
    <property type="component" value="Unassembled WGS sequence"/>
</dbReference>
<dbReference type="SMART" id="SM01008">
    <property type="entry name" value="Ald_Xan_dh_C"/>
    <property type="match status" value="1"/>
</dbReference>
<evidence type="ECO:0000256" key="11">
    <source>
        <dbReference type="ARBA" id="ARBA00023002"/>
    </source>
</evidence>
<evidence type="ECO:0000256" key="17">
    <source>
        <dbReference type="ARBA" id="ARBA00052415"/>
    </source>
</evidence>
<evidence type="ECO:0000256" key="14">
    <source>
        <dbReference type="ARBA" id="ARBA00023027"/>
    </source>
</evidence>
<dbReference type="PROSITE" id="PS00197">
    <property type="entry name" value="2FE2S_FER_1"/>
    <property type="match status" value="1"/>
</dbReference>
<dbReference type="InterPro" id="IPR016166">
    <property type="entry name" value="FAD-bd_PCMH"/>
</dbReference>
<dbReference type="InterPro" id="IPR016169">
    <property type="entry name" value="FAD-bd_PCMH_sub2"/>
</dbReference>
<dbReference type="InterPro" id="IPR002888">
    <property type="entry name" value="2Fe-2S-bd"/>
</dbReference>
<comment type="catalytic activity">
    <reaction evidence="17">
        <text>indole-3-acetaldehyde + O2 + H2O = (indol-3-yl)acetate + H2O2 + H(+)</text>
        <dbReference type="Rhea" id="RHEA:16277"/>
        <dbReference type="ChEBI" id="CHEBI:15377"/>
        <dbReference type="ChEBI" id="CHEBI:15378"/>
        <dbReference type="ChEBI" id="CHEBI:15379"/>
        <dbReference type="ChEBI" id="CHEBI:16240"/>
        <dbReference type="ChEBI" id="CHEBI:18086"/>
        <dbReference type="ChEBI" id="CHEBI:30854"/>
        <dbReference type="EC" id="1.2.3.7"/>
    </reaction>
</comment>
<evidence type="ECO:0000256" key="3">
    <source>
        <dbReference type="ARBA" id="ARBA00004275"/>
    </source>
</evidence>
<dbReference type="Gene3D" id="3.90.1170.50">
    <property type="entry name" value="Aldehyde oxidase/xanthine dehydrogenase, a/b hammerhead"/>
    <property type="match status" value="1"/>
</dbReference>
<keyword evidence="9" id="KW-0479">Metal-binding</keyword>
<protein>
    <recommendedName>
        <fullName evidence="18">Indole-3-acetaldehyde oxidase</fullName>
    </recommendedName>
</protein>
<keyword evidence="15" id="KW-0576">Peroxisome</keyword>
<dbReference type="FunFam" id="3.30.365.10:FF:000008">
    <property type="entry name" value="Aldehyde oxidase1"/>
    <property type="match status" value="1"/>
</dbReference>
<dbReference type="Gene3D" id="3.30.365.10">
    <property type="entry name" value="Aldehyde oxidase/xanthine dehydrogenase, molybdopterin binding domain"/>
    <property type="match status" value="4"/>
</dbReference>
<dbReference type="InterPro" id="IPR036683">
    <property type="entry name" value="CO_DH_flav_C_dom_sf"/>
</dbReference>
<dbReference type="InterPro" id="IPR008274">
    <property type="entry name" value="AldOxase/xan_DH_MoCoBD1"/>
</dbReference>
<comment type="subcellular location">
    <subcellularLocation>
        <location evidence="3">Peroxisome</location>
    </subcellularLocation>
</comment>
<proteinExistence type="inferred from homology"/>
<evidence type="ECO:0000256" key="7">
    <source>
        <dbReference type="ARBA" id="ARBA00022630"/>
    </source>
</evidence>
<dbReference type="eggNOG" id="KOG0430">
    <property type="taxonomic scope" value="Eukaryota"/>
</dbReference>
<evidence type="ECO:0000256" key="13">
    <source>
        <dbReference type="ARBA" id="ARBA00023014"/>
    </source>
</evidence>
<dbReference type="SUPFAM" id="SSF56176">
    <property type="entry name" value="FAD-binding/transporter-associated domain-like"/>
    <property type="match status" value="1"/>
</dbReference>
<dbReference type="InterPro" id="IPR012675">
    <property type="entry name" value="Beta-grasp_dom_sf"/>
</dbReference>
<dbReference type="SUPFAM" id="SSF54665">
    <property type="entry name" value="CO dehydrogenase molybdoprotein N-domain-like"/>
    <property type="match status" value="1"/>
</dbReference>
<evidence type="ECO:0000259" key="19">
    <source>
        <dbReference type="PROSITE" id="PS51085"/>
    </source>
</evidence>
<gene>
    <name evidence="21" type="primary">AUGUSTUS-3.0.2_01977</name>
    <name evidence="21" type="ORF">TcasGA2_TC001977</name>
</gene>
<evidence type="ECO:0000313" key="21">
    <source>
        <dbReference type="EMBL" id="EFA13012.2"/>
    </source>
</evidence>
<dbReference type="FunFam" id="3.30.390.50:FF:000003">
    <property type="entry name" value="Aldehyde oxidase1"/>
    <property type="match status" value="1"/>
</dbReference>
<keyword evidence="13" id="KW-0411">Iron-sulfur</keyword>
<dbReference type="InterPro" id="IPR036884">
    <property type="entry name" value="2Fe-2S-bd_dom_sf"/>
</dbReference>
<evidence type="ECO:0000256" key="6">
    <source>
        <dbReference type="ARBA" id="ARBA00022505"/>
    </source>
</evidence>
<dbReference type="PANTHER" id="PTHR11908:SF132">
    <property type="entry name" value="ALDEHYDE OXIDASE 1-RELATED"/>
    <property type="match status" value="1"/>
</dbReference>
<dbReference type="GO" id="GO:0071949">
    <property type="term" value="F:FAD binding"/>
    <property type="evidence" value="ECO:0007669"/>
    <property type="project" value="InterPro"/>
</dbReference>
<dbReference type="OMA" id="IPGPNYV"/>
<organism evidence="21 22">
    <name type="scientific">Tribolium castaneum</name>
    <name type="common">Red flour beetle</name>
    <dbReference type="NCBI Taxonomy" id="7070"/>
    <lineage>
        <taxon>Eukaryota</taxon>
        <taxon>Metazoa</taxon>
        <taxon>Ecdysozoa</taxon>
        <taxon>Arthropoda</taxon>
        <taxon>Hexapoda</taxon>
        <taxon>Insecta</taxon>
        <taxon>Pterygota</taxon>
        <taxon>Neoptera</taxon>
        <taxon>Endopterygota</taxon>
        <taxon>Coleoptera</taxon>
        <taxon>Polyphaga</taxon>
        <taxon>Cucujiformia</taxon>
        <taxon>Tenebrionidae</taxon>
        <taxon>Tenebrionidae incertae sedis</taxon>
        <taxon>Tribolium</taxon>
    </lineage>
</organism>
<reference evidence="21 22" key="2">
    <citation type="journal article" date="2010" name="Nucleic Acids Res.">
        <title>BeetleBase in 2010: revisions to provide comprehensive genomic information for Tribolium castaneum.</title>
        <authorList>
            <person name="Kim H.S."/>
            <person name="Murphy T."/>
            <person name="Xia J."/>
            <person name="Caragea D."/>
            <person name="Park Y."/>
            <person name="Beeman R.W."/>
            <person name="Lorenzen M.D."/>
            <person name="Butcher S."/>
            <person name="Manak J.R."/>
            <person name="Brown S.J."/>
        </authorList>
    </citation>
    <scope>NUCLEOTIDE SEQUENCE [LARGE SCALE GENOMIC DNA]</scope>
    <source>
        <strain evidence="21 22">Georgia GA2</strain>
    </source>
</reference>
<dbReference type="InterPro" id="IPR005107">
    <property type="entry name" value="CO_DH_flav_C"/>
</dbReference>
<keyword evidence="14" id="KW-0520">NAD</keyword>
<dbReference type="GO" id="GO:0051537">
    <property type="term" value="F:2 iron, 2 sulfur cluster binding"/>
    <property type="evidence" value="ECO:0007669"/>
    <property type="project" value="UniProtKB-KW"/>
</dbReference>
<dbReference type="Pfam" id="PF03450">
    <property type="entry name" value="CO_deh_flav_C"/>
    <property type="match status" value="1"/>
</dbReference>
<dbReference type="FunFam" id="3.10.20.30:FF:000012">
    <property type="entry name" value="Xanthine dehydrogenase/oxidase"/>
    <property type="match status" value="1"/>
</dbReference>
<dbReference type="Pfam" id="PF00111">
    <property type="entry name" value="Fer2"/>
    <property type="match status" value="1"/>
</dbReference>
<comment type="cofactor">
    <cofactor evidence="16">
        <name>[2Fe-2S] cluster</name>
        <dbReference type="ChEBI" id="CHEBI:190135"/>
    </cofactor>
</comment>
<evidence type="ECO:0000313" key="22">
    <source>
        <dbReference type="Proteomes" id="UP000007266"/>
    </source>
</evidence>
<dbReference type="Pfam" id="PF00941">
    <property type="entry name" value="FAD_binding_5"/>
    <property type="match status" value="1"/>
</dbReference>
<dbReference type="Gene3D" id="1.10.150.120">
    <property type="entry name" value="[2Fe-2S]-binding domain"/>
    <property type="match status" value="1"/>
</dbReference>
<dbReference type="Gene3D" id="3.10.20.30">
    <property type="match status" value="1"/>
</dbReference>
<dbReference type="PROSITE" id="PS51085">
    <property type="entry name" value="2FE2S_FER_2"/>
    <property type="match status" value="1"/>
</dbReference>
<dbReference type="Pfam" id="PF01799">
    <property type="entry name" value="Fer2_2"/>
    <property type="match status" value="1"/>
</dbReference>
<dbReference type="PROSITE" id="PS51387">
    <property type="entry name" value="FAD_PCMH"/>
    <property type="match status" value="1"/>
</dbReference>
<comment type="subunit">
    <text evidence="5">Homodimer.</text>
</comment>
<dbReference type="InterPro" id="IPR006058">
    <property type="entry name" value="2Fe2S_fd_BS"/>
</dbReference>
<name>D7EK61_TRICA</name>
<keyword evidence="11" id="KW-0560">Oxidoreductase</keyword>
<dbReference type="InterPro" id="IPR037165">
    <property type="entry name" value="AldOxase/xan_DH_Mopterin-bd_sf"/>
</dbReference>
<dbReference type="SMART" id="SM01092">
    <property type="entry name" value="CO_deh_flav_C"/>
    <property type="match status" value="1"/>
</dbReference>
<dbReference type="InterPro" id="IPR001041">
    <property type="entry name" value="2Fe-2S_ferredoxin-type"/>
</dbReference>
<dbReference type="InterPro" id="IPR046867">
    <property type="entry name" value="AldOxase/xan_DH_MoCoBD2"/>
</dbReference>
<feature type="domain" description="FAD-binding PCMH-type" evidence="20">
    <location>
        <begin position="293"/>
        <end position="476"/>
    </location>
</feature>
<evidence type="ECO:0000256" key="12">
    <source>
        <dbReference type="ARBA" id="ARBA00023004"/>
    </source>
</evidence>
<evidence type="ECO:0000256" key="4">
    <source>
        <dbReference type="ARBA" id="ARBA00006849"/>
    </source>
</evidence>
<dbReference type="SUPFAM" id="SSF54292">
    <property type="entry name" value="2Fe-2S ferredoxin-like"/>
    <property type="match status" value="1"/>
</dbReference>
<dbReference type="GO" id="GO:0016491">
    <property type="term" value="F:oxidoreductase activity"/>
    <property type="evidence" value="ECO:0000318"/>
    <property type="project" value="GO_Central"/>
</dbReference>
<dbReference type="FunFam" id="1.10.150.120:FF:000017">
    <property type="match status" value="1"/>
</dbReference>
<keyword evidence="12" id="KW-0408">Iron</keyword>
<dbReference type="InterPro" id="IPR036010">
    <property type="entry name" value="2Fe-2S_ferredoxin-like_sf"/>
</dbReference>
<dbReference type="PANTHER" id="PTHR11908">
    <property type="entry name" value="XANTHINE DEHYDROGENASE"/>
    <property type="match status" value="1"/>
</dbReference>
<dbReference type="InterPro" id="IPR002346">
    <property type="entry name" value="Mopterin_DH_FAD-bd"/>
</dbReference>
<dbReference type="InParanoid" id="D7EK61"/>
<keyword evidence="7" id="KW-0285">Flavoprotein</keyword>
<accession>D7EK61</accession>
<evidence type="ECO:0000256" key="18">
    <source>
        <dbReference type="ARBA" id="ARBA00072265"/>
    </source>
</evidence>
<evidence type="ECO:0000256" key="9">
    <source>
        <dbReference type="ARBA" id="ARBA00022723"/>
    </source>
</evidence>
<dbReference type="FunFam" id="3.30.365.10:FF:000001">
    <property type="entry name" value="Xanthine dehydrogenase oxidase"/>
    <property type="match status" value="1"/>
</dbReference>
<evidence type="ECO:0000256" key="2">
    <source>
        <dbReference type="ARBA" id="ARBA00001974"/>
    </source>
</evidence>
<dbReference type="FunFam" id="3.90.1170.50:FF:000003">
    <property type="entry name" value="Aldehyde oxidase"/>
    <property type="match status" value="1"/>
</dbReference>
<dbReference type="GO" id="GO:0050302">
    <property type="term" value="F:indole-3-acetaldehyde oxidase activity"/>
    <property type="evidence" value="ECO:0007669"/>
    <property type="project" value="UniProtKB-EC"/>
</dbReference>
<dbReference type="SUPFAM" id="SSF55447">
    <property type="entry name" value="CO dehydrogenase flavoprotein C-terminal domain-like"/>
    <property type="match status" value="1"/>
</dbReference>
<dbReference type="Gene3D" id="3.30.465.10">
    <property type="match status" value="1"/>
</dbReference>
<dbReference type="Gene3D" id="3.30.390.50">
    <property type="entry name" value="CO dehydrogenase flavoprotein, C-terminal domain"/>
    <property type="match status" value="1"/>
</dbReference>
<evidence type="ECO:0000256" key="1">
    <source>
        <dbReference type="ARBA" id="ARBA00001924"/>
    </source>
</evidence>
<evidence type="ECO:0000256" key="16">
    <source>
        <dbReference type="ARBA" id="ARBA00034078"/>
    </source>
</evidence>
<dbReference type="FunFam" id="3.30.465.10:FF:000013">
    <property type="entry name" value="Aldehyde oxidase"/>
    <property type="match status" value="1"/>
</dbReference>
<dbReference type="SUPFAM" id="SSF56003">
    <property type="entry name" value="Molybdenum cofactor-binding domain"/>
    <property type="match status" value="1"/>
</dbReference>